<dbReference type="GO" id="GO:0005829">
    <property type="term" value="C:cytosol"/>
    <property type="evidence" value="ECO:0007669"/>
    <property type="project" value="TreeGrafter"/>
</dbReference>
<evidence type="ECO:0000313" key="4">
    <source>
        <dbReference type="EMBL" id="KIW74031.1"/>
    </source>
</evidence>
<dbReference type="Gene3D" id="3.40.50.360">
    <property type="match status" value="1"/>
</dbReference>
<comment type="similarity">
    <text evidence="1">Belongs to the NAD(P)H dehydrogenase (quinone) family.</text>
</comment>
<dbReference type="HOGENOM" id="CLU_058643_1_1_1"/>
<gene>
    <name evidence="4" type="ORF">PV04_02099</name>
</gene>
<dbReference type="GO" id="GO:0003955">
    <property type="term" value="F:NAD(P)H dehydrogenase (quinone) activity"/>
    <property type="evidence" value="ECO:0007669"/>
    <property type="project" value="TreeGrafter"/>
</dbReference>
<dbReference type="EMBL" id="KN846956">
    <property type="protein sequence ID" value="KIW74031.1"/>
    <property type="molecule type" value="Genomic_DNA"/>
</dbReference>
<dbReference type="PANTHER" id="PTHR10204">
    <property type="entry name" value="NAD P H OXIDOREDUCTASE-RELATED"/>
    <property type="match status" value="1"/>
</dbReference>
<sequence>MHVLVVVCHLNQDSFTHSVAEQVVKGAQSEGHTTKVVDLYKDGFQPVFTPRDWEQFDGVPMPNDVLEQQRLVEESDAMFIIFPIWWYGMPAMLKGWLDRVWSAGWCYKSERNPEGTLLSHRPCTVFALAGATSSQLNRWGYDTHMLHLWRYGVFGYCGFEPLRITILDDCSYPEFGKHAGHLRTAYEAGQKIGRDPEALPGIKPFLDKGLNIKGEKYVEE</sequence>
<dbReference type="InterPro" id="IPR029039">
    <property type="entry name" value="Flavoprotein-like_sf"/>
</dbReference>
<evidence type="ECO:0000259" key="3">
    <source>
        <dbReference type="Pfam" id="PF02525"/>
    </source>
</evidence>
<dbReference type="InterPro" id="IPR051545">
    <property type="entry name" value="NAD(P)H_dehydrogenase_qn"/>
</dbReference>
<proteinExistence type="inferred from homology"/>
<dbReference type="PANTHER" id="PTHR10204:SF34">
    <property type="entry name" value="NAD(P)H DEHYDROGENASE [QUINONE] 1 ISOFORM 1"/>
    <property type="match status" value="1"/>
</dbReference>
<evidence type="ECO:0000256" key="1">
    <source>
        <dbReference type="ARBA" id="ARBA00006252"/>
    </source>
</evidence>
<name>A0A0D2D921_9EURO</name>
<dbReference type="SUPFAM" id="SSF52218">
    <property type="entry name" value="Flavoproteins"/>
    <property type="match status" value="1"/>
</dbReference>
<feature type="domain" description="Flavodoxin-like fold" evidence="3">
    <location>
        <begin position="1"/>
        <end position="175"/>
    </location>
</feature>
<keyword evidence="5" id="KW-1185">Reference proteome</keyword>
<evidence type="ECO:0000256" key="2">
    <source>
        <dbReference type="ARBA" id="ARBA00023002"/>
    </source>
</evidence>
<dbReference type="Proteomes" id="UP000054266">
    <property type="component" value="Unassembled WGS sequence"/>
</dbReference>
<organism evidence="4 5">
    <name type="scientific">Phialophora macrospora</name>
    <dbReference type="NCBI Taxonomy" id="1851006"/>
    <lineage>
        <taxon>Eukaryota</taxon>
        <taxon>Fungi</taxon>
        <taxon>Dikarya</taxon>
        <taxon>Ascomycota</taxon>
        <taxon>Pezizomycotina</taxon>
        <taxon>Eurotiomycetes</taxon>
        <taxon>Chaetothyriomycetidae</taxon>
        <taxon>Chaetothyriales</taxon>
        <taxon>Herpotrichiellaceae</taxon>
        <taxon>Phialophora</taxon>
    </lineage>
</organism>
<keyword evidence="2" id="KW-0560">Oxidoreductase</keyword>
<accession>A0A0D2D921</accession>
<dbReference type="Pfam" id="PF02525">
    <property type="entry name" value="Flavodoxin_2"/>
    <property type="match status" value="1"/>
</dbReference>
<dbReference type="InterPro" id="IPR003680">
    <property type="entry name" value="Flavodoxin_fold"/>
</dbReference>
<dbReference type="STRING" id="5601.A0A0D2D921"/>
<evidence type="ECO:0000313" key="5">
    <source>
        <dbReference type="Proteomes" id="UP000054266"/>
    </source>
</evidence>
<reference evidence="4 5" key="1">
    <citation type="submission" date="2015-01" db="EMBL/GenBank/DDBJ databases">
        <title>The Genome Sequence of Capronia semiimmersa CBS27337.</title>
        <authorList>
            <consortium name="The Broad Institute Genomics Platform"/>
            <person name="Cuomo C."/>
            <person name="de Hoog S."/>
            <person name="Gorbushina A."/>
            <person name="Stielow B."/>
            <person name="Teixiera M."/>
            <person name="Abouelleil A."/>
            <person name="Chapman S.B."/>
            <person name="Priest M."/>
            <person name="Young S.K."/>
            <person name="Wortman J."/>
            <person name="Nusbaum C."/>
            <person name="Birren B."/>
        </authorList>
    </citation>
    <scope>NUCLEOTIDE SEQUENCE [LARGE SCALE GENOMIC DNA]</scope>
    <source>
        <strain evidence="4 5">CBS 27337</strain>
    </source>
</reference>
<protein>
    <recommendedName>
        <fullName evidence="3">Flavodoxin-like fold domain-containing protein</fullName>
    </recommendedName>
</protein>
<dbReference type="AlphaFoldDB" id="A0A0D2D921"/>